<dbReference type="FunCoup" id="A0A061GCS4">
    <property type="interactions" value="16"/>
</dbReference>
<sequence length="171" mass="19291">MLLSYSSVSALVPFLEQAHCSSFPSVLPWSMRSISVTCSFPLHTPVPTSRPLLKHANKTVMLKHNQVPGKRASTLRIRSFSKNKVFEDQSEGVICYRDENGEIVCEGYDEGPRFPRQIHGSFCHLSDAEILDLLQDRWLQIVNGGGFSNANKGVIIVQDDSKRKDFNKFHQ</sequence>
<dbReference type="EMBL" id="CM001884">
    <property type="protein sequence ID" value="EOY27386.1"/>
    <property type="molecule type" value="Genomic_DNA"/>
</dbReference>
<dbReference type="HOGENOM" id="CLU_138216_0_0_1"/>
<dbReference type="Gramene" id="EOY27386">
    <property type="protein sequence ID" value="EOY27386"/>
    <property type="gene ID" value="TCM_029245"/>
</dbReference>
<reference evidence="1 2" key="1">
    <citation type="journal article" date="2013" name="Genome Biol.">
        <title>The genome sequence of the most widely cultivated cacao type and its use to identify candidate genes regulating pod color.</title>
        <authorList>
            <person name="Motamayor J.C."/>
            <person name="Mockaitis K."/>
            <person name="Schmutz J."/>
            <person name="Haiminen N."/>
            <person name="Iii D.L."/>
            <person name="Cornejo O."/>
            <person name="Findley S.D."/>
            <person name="Zheng P."/>
            <person name="Utro F."/>
            <person name="Royaert S."/>
            <person name="Saski C."/>
            <person name="Jenkins J."/>
            <person name="Podicheti R."/>
            <person name="Zhao M."/>
            <person name="Scheffler B.E."/>
            <person name="Stack J.C."/>
            <person name="Feltus F.A."/>
            <person name="Mustiga G.M."/>
            <person name="Amores F."/>
            <person name="Phillips W."/>
            <person name="Marelli J.P."/>
            <person name="May G.D."/>
            <person name="Shapiro H."/>
            <person name="Ma J."/>
            <person name="Bustamante C.D."/>
            <person name="Schnell R.J."/>
            <person name="Main D."/>
            <person name="Gilbert D."/>
            <person name="Parida L."/>
            <person name="Kuhn D.N."/>
        </authorList>
    </citation>
    <scope>NUCLEOTIDE SEQUENCE [LARGE SCALE GENOMIC DNA]</scope>
    <source>
        <strain evidence="2">cv. Matina 1-6</strain>
    </source>
</reference>
<dbReference type="PANTHER" id="PTHR34206">
    <property type="entry name" value="OS06G0193300 PROTEIN"/>
    <property type="match status" value="1"/>
</dbReference>
<dbReference type="PANTHER" id="PTHR34206:SF1">
    <property type="entry name" value="OS10G0390701 PROTEIN"/>
    <property type="match status" value="1"/>
</dbReference>
<gene>
    <name evidence="1" type="ORF">TCM_029245</name>
</gene>
<name>A0A061GCS4_THECC</name>
<organism evidence="1 2">
    <name type="scientific">Theobroma cacao</name>
    <name type="common">Cacao</name>
    <name type="synonym">Cocoa</name>
    <dbReference type="NCBI Taxonomy" id="3641"/>
    <lineage>
        <taxon>Eukaryota</taxon>
        <taxon>Viridiplantae</taxon>
        <taxon>Streptophyta</taxon>
        <taxon>Embryophyta</taxon>
        <taxon>Tracheophyta</taxon>
        <taxon>Spermatophyta</taxon>
        <taxon>Magnoliopsida</taxon>
        <taxon>eudicotyledons</taxon>
        <taxon>Gunneridae</taxon>
        <taxon>Pentapetalae</taxon>
        <taxon>rosids</taxon>
        <taxon>malvids</taxon>
        <taxon>Malvales</taxon>
        <taxon>Malvaceae</taxon>
        <taxon>Byttnerioideae</taxon>
        <taxon>Theobroma</taxon>
    </lineage>
</organism>
<protein>
    <submittedName>
        <fullName evidence="1">Uncharacterized protein</fullName>
    </submittedName>
</protein>
<keyword evidence="2" id="KW-1185">Reference proteome</keyword>
<dbReference type="Proteomes" id="UP000026915">
    <property type="component" value="Chromosome 6"/>
</dbReference>
<dbReference type="eggNOG" id="ENOG502S4D7">
    <property type="taxonomic scope" value="Eukaryota"/>
</dbReference>
<dbReference type="STRING" id="3641.A0A061GCS4"/>
<proteinExistence type="predicted"/>
<dbReference type="OMA" id="QSEGVIC"/>
<evidence type="ECO:0000313" key="1">
    <source>
        <dbReference type="EMBL" id="EOY27386.1"/>
    </source>
</evidence>
<evidence type="ECO:0000313" key="2">
    <source>
        <dbReference type="Proteomes" id="UP000026915"/>
    </source>
</evidence>
<accession>A0A061GCS4</accession>
<dbReference type="InParanoid" id="A0A061GCS4"/>
<dbReference type="AlphaFoldDB" id="A0A061GCS4"/>